<proteinExistence type="predicted"/>
<dbReference type="AlphaFoldDB" id="A0A9P6TWP6"/>
<sequence>MAMAPRAVRRPLHRERRRGRSRLILTTTFLWVNPRPDLKVIVGDRIELANRFIVSPGDSCADSNVRFCGLDGEVPGVAAGGSTRV</sequence>
<protein>
    <submittedName>
        <fullName evidence="1">Uncharacterized protein</fullName>
    </submittedName>
</protein>
<evidence type="ECO:0000313" key="2">
    <source>
        <dbReference type="Proteomes" id="UP000807716"/>
    </source>
</evidence>
<dbReference type="EMBL" id="JAAAJB010000998">
    <property type="protein sequence ID" value="KAG0249456.1"/>
    <property type="molecule type" value="Genomic_DNA"/>
</dbReference>
<accession>A0A9P6TWP6</accession>
<comment type="caution">
    <text evidence="1">The sequence shown here is derived from an EMBL/GenBank/DDBJ whole genome shotgun (WGS) entry which is preliminary data.</text>
</comment>
<evidence type="ECO:0000313" key="1">
    <source>
        <dbReference type="EMBL" id="KAG0249456.1"/>
    </source>
</evidence>
<name>A0A9P6TWP6_9FUNG</name>
<reference evidence="1" key="1">
    <citation type="journal article" date="2020" name="Fungal Divers.">
        <title>Resolving the Mortierellaceae phylogeny through synthesis of multi-gene phylogenetics and phylogenomics.</title>
        <authorList>
            <person name="Vandepol N."/>
            <person name="Liber J."/>
            <person name="Desiro A."/>
            <person name="Na H."/>
            <person name="Kennedy M."/>
            <person name="Barry K."/>
            <person name="Grigoriev I.V."/>
            <person name="Miller A.N."/>
            <person name="O'Donnell K."/>
            <person name="Stajich J.E."/>
            <person name="Bonito G."/>
        </authorList>
    </citation>
    <scope>NUCLEOTIDE SEQUENCE</scope>
    <source>
        <strain evidence="1">BC1065</strain>
    </source>
</reference>
<gene>
    <name evidence="1" type="ORF">DFQ27_009980</name>
</gene>
<organism evidence="1 2">
    <name type="scientific">Actinomortierella ambigua</name>
    <dbReference type="NCBI Taxonomy" id="1343610"/>
    <lineage>
        <taxon>Eukaryota</taxon>
        <taxon>Fungi</taxon>
        <taxon>Fungi incertae sedis</taxon>
        <taxon>Mucoromycota</taxon>
        <taxon>Mortierellomycotina</taxon>
        <taxon>Mortierellomycetes</taxon>
        <taxon>Mortierellales</taxon>
        <taxon>Mortierellaceae</taxon>
        <taxon>Actinomortierella</taxon>
    </lineage>
</organism>
<keyword evidence="2" id="KW-1185">Reference proteome</keyword>
<dbReference type="Proteomes" id="UP000807716">
    <property type="component" value="Unassembled WGS sequence"/>
</dbReference>